<evidence type="ECO:0000313" key="1">
    <source>
        <dbReference type="EMBL" id="ARU18372.1"/>
    </source>
</evidence>
<dbReference type="Proteomes" id="UP000195807">
    <property type="component" value="Plasmid pCME4A9II"/>
</dbReference>
<dbReference type="InterPro" id="IPR021866">
    <property type="entry name" value="SpoIIAA-like"/>
</dbReference>
<keyword evidence="2" id="KW-1185">Reference proteome</keyword>
<proteinExistence type="predicted"/>
<evidence type="ECO:0000313" key="2">
    <source>
        <dbReference type="Proteomes" id="UP000195807"/>
    </source>
</evidence>
<reference evidence="1 2" key="1">
    <citation type="submission" date="2017-01" db="EMBL/GenBank/DDBJ databases">
        <title>Complete genome sequence of esterase-producing bacterium Croceicoccus marinus E4A9.</title>
        <authorList>
            <person name="Wu Y.-H."/>
            <person name="Cheng H."/>
            <person name="Xu L."/>
            <person name="Huo Y.-Y."/>
            <person name="Wang C.-S."/>
            <person name="Xu X.-W."/>
        </authorList>
    </citation>
    <scope>NUCLEOTIDE SEQUENCE [LARGE SCALE GENOMIC DNA]</scope>
    <source>
        <strain evidence="1 2">E4A9</strain>
        <plasmid evidence="2">Plasmid pcme4a9ii</plasmid>
    </source>
</reference>
<dbReference type="InterPro" id="IPR038396">
    <property type="entry name" value="SpoIIAA-like_sf"/>
</dbReference>
<organism evidence="1 2">
    <name type="scientific">Croceicoccus marinus</name>
    <dbReference type="NCBI Taxonomy" id="450378"/>
    <lineage>
        <taxon>Bacteria</taxon>
        <taxon>Pseudomonadati</taxon>
        <taxon>Pseudomonadota</taxon>
        <taxon>Alphaproteobacteria</taxon>
        <taxon>Sphingomonadales</taxon>
        <taxon>Erythrobacteraceae</taxon>
        <taxon>Croceicoccus</taxon>
    </lineage>
</organism>
<dbReference type="KEGG" id="cman:A9D14_18680"/>
<gene>
    <name evidence="1" type="ORF">A9D14_18680</name>
</gene>
<sequence>MINIEPLGPAASAVTITDTVESADMTKLVDFARDIAARDGKSDLLFDINQVRGLDAGAIGKELAHLPTMIAMLRKLDRIAVVADEDWLRTGARLESALLPGVVYEVFDRDRADRARRWITRQSDDPHVDSIRLVDVPASGVIAFELDGRITGENARKVIKQASEALESSGATRMMARIRRWDGFDMDALAKAGVLETKISLAKKIERYAIVGGPEWIGSMGKVFAPLTGLEMRQFEHDDEDKALRWLSE</sequence>
<dbReference type="Pfam" id="PF11964">
    <property type="entry name" value="SpoIIAA-like"/>
    <property type="match status" value="2"/>
</dbReference>
<dbReference type="STRING" id="450378.GCA_001661675_03752"/>
<dbReference type="InterPro" id="IPR036513">
    <property type="entry name" value="STAS_dom_sf"/>
</dbReference>
<keyword evidence="1" id="KW-0614">Plasmid</keyword>
<evidence type="ECO:0008006" key="3">
    <source>
        <dbReference type="Google" id="ProtNLM"/>
    </source>
</evidence>
<dbReference type="SUPFAM" id="SSF52091">
    <property type="entry name" value="SpoIIaa-like"/>
    <property type="match status" value="2"/>
</dbReference>
<geneLocation type="plasmid" evidence="2">
    <name>pcme4a9ii</name>
</geneLocation>
<name>A0A217EZ08_9SPHN</name>
<dbReference type="EMBL" id="CP019604">
    <property type="protein sequence ID" value="ARU18372.1"/>
    <property type="molecule type" value="Genomic_DNA"/>
</dbReference>
<protein>
    <recommendedName>
        <fullName evidence="3">STAS/SEC14 domain-containing protein</fullName>
    </recommendedName>
</protein>
<accession>A0A217EZ08</accession>
<dbReference type="RefSeq" id="WP_066850885.1">
    <property type="nucleotide sequence ID" value="NZ_CP019604.1"/>
</dbReference>
<dbReference type="OrthoDB" id="7619266at2"/>
<dbReference type="Gene3D" id="3.40.50.10600">
    <property type="entry name" value="SpoIIaa-like domains"/>
    <property type="match status" value="2"/>
</dbReference>
<dbReference type="AlphaFoldDB" id="A0A217EZ08"/>